<dbReference type="RefSeq" id="WP_156146030.1">
    <property type="nucleotide sequence ID" value="NZ_CP009518.1"/>
</dbReference>
<dbReference type="EMBL" id="CP009518">
    <property type="protein sequence ID" value="AKB85100.1"/>
    <property type="molecule type" value="Genomic_DNA"/>
</dbReference>
<dbReference type="SMART" id="SM00387">
    <property type="entry name" value="HATPase_c"/>
    <property type="match status" value="1"/>
</dbReference>
<evidence type="ECO:0000259" key="8">
    <source>
        <dbReference type="PROSITE" id="PS50113"/>
    </source>
</evidence>
<accession>A0A0E3WZI7</accession>
<feature type="domain" description="PAC" evidence="8">
    <location>
        <begin position="210"/>
        <end position="262"/>
    </location>
</feature>
<dbReference type="InterPro" id="IPR000014">
    <property type="entry name" value="PAS"/>
</dbReference>
<dbReference type="Gene3D" id="1.10.287.130">
    <property type="match status" value="1"/>
</dbReference>
<dbReference type="SMART" id="SM00388">
    <property type="entry name" value="HisKA"/>
    <property type="match status" value="1"/>
</dbReference>
<name>A0A0E3WZI7_METMT</name>
<dbReference type="SMART" id="SM00086">
    <property type="entry name" value="PAC"/>
    <property type="match status" value="1"/>
</dbReference>
<dbReference type="InterPro" id="IPR036097">
    <property type="entry name" value="HisK_dim/P_sf"/>
</dbReference>
<feature type="domain" description="Histidine kinase" evidence="7">
    <location>
        <begin position="280"/>
        <end position="499"/>
    </location>
</feature>
<evidence type="ECO:0000256" key="6">
    <source>
        <dbReference type="ARBA" id="ARBA00023012"/>
    </source>
</evidence>
<dbReference type="GO" id="GO:0016829">
    <property type="term" value="F:lyase activity"/>
    <property type="evidence" value="ECO:0007669"/>
    <property type="project" value="UniProtKB-KW"/>
</dbReference>
<dbReference type="PRINTS" id="PR00344">
    <property type="entry name" value="BCTRLSENSOR"/>
</dbReference>
<keyword evidence="5" id="KW-0418">Kinase</keyword>
<dbReference type="CDD" id="cd00130">
    <property type="entry name" value="PAS"/>
    <property type="match status" value="1"/>
</dbReference>
<dbReference type="SUPFAM" id="SSF55785">
    <property type="entry name" value="PYP-like sensor domain (PAS domain)"/>
    <property type="match status" value="1"/>
</dbReference>
<organism evidence="9 10">
    <name type="scientific">Methanococcoides methylutens MM1</name>
    <dbReference type="NCBI Taxonomy" id="1434104"/>
    <lineage>
        <taxon>Archaea</taxon>
        <taxon>Methanobacteriati</taxon>
        <taxon>Methanobacteriota</taxon>
        <taxon>Stenosarchaea group</taxon>
        <taxon>Methanomicrobia</taxon>
        <taxon>Methanosarcinales</taxon>
        <taxon>Methanosarcinaceae</taxon>
        <taxon>Methanococcoides</taxon>
    </lineage>
</organism>
<protein>
    <recommendedName>
        <fullName evidence="2">histidine kinase</fullName>
        <ecNumber evidence="2">2.7.13.3</ecNumber>
    </recommendedName>
</protein>
<evidence type="ECO:0000259" key="7">
    <source>
        <dbReference type="PROSITE" id="PS50109"/>
    </source>
</evidence>
<dbReference type="PATRIC" id="fig|1434104.5.peg.1138"/>
<evidence type="ECO:0000256" key="3">
    <source>
        <dbReference type="ARBA" id="ARBA00022553"/>
    </source>
</evidence>
<dbReference type="PROSITE" id="PS50109">
    <property type="entry name" value="HIS_KIN"/>
    <property type="match status" value="1"/>
</dbReference>
<dbReference type="InterPro" id="IPR001610">
    <property type="entry name" value="PAC"/>
</dbReference>
<dbReference type="InterPro" id="IPR000700">
    <property type="entry name" value="PAS-assoc_C"/>
</dbReference>
<dbReference type="Pfam" id="PF08447">
    <property type="entry name" value="PAS_3"/>
    <property type="match status" value="1"/>
</dbReference>
<dbReference type="HOGENOM" id="CLU_000445_89_2_2"/>
<dbReference type="InterPro" id="IPR050736">
    <property type="entry name" value="Sensor_HK_Regulatory"/>
</dbReference>
<dbReference type="OrthoDB" id="342253at2157"/>
<dbReference type="InterPro" id="IPR035965">
    <property type="entry name" value="PAS-like_dom_sf"/>
</dbReference>
<dbReference type="GO" id="GO:0000155">
    <property type="term" value="F:phosphorelay sensor kinase activity"/>
    <property type="evidence" value="ECO:0007669"/>
    <property type="project" value="InterPro"/>
</dbReference>
<comment type="catalytic activity">
    <reaction evidence="1">
        <text>ATP + protein L-histidine = ADP + protein N-phospho-L-histidine.</text>
        <dbReference type="EC" id="2.7.13.3"/>
    </reaction>
</comment>
<proteinExistence type="predicted"/>
<dbReference type="InterPro" id="IPR036890">
    <property type="entry name" value="HATPase_C_sf"/>
</dbReference>
<dbReference type="PANTHER" id="PTHR43711:SF31">
    <property type="entry name" value="HISTIDINE KINASE"/>
    <property type="match status" value="1"/>
</dbReference>
<evidence type="ECO:0000313" key="9">
    <source>
        <dbReference type="EMBL" id="AKB85100.1"/>
    </source>
</evidence>
<dbReference type="PROSITE" id="PS50113">
    <property type="entry name" value="PAC"/>
    <property type="match status" value="1"/>
</dbReference>
<dbReference type="GeneID" id="24893579"/>
<dbReference type="STRING" id="1434104.MCMEM_1047"/>
<dbReference type="SUPFAM" id="SSF47384">
    <property type="entry name" value="Homodimeric domain of signal transducing histidine kinase"/>
    <property type="match status" value="1"/>
</dbReference>
<dbReference type="InterPro" id="IPR013655">
    <property type="entry name" value="PAS_fold_3"/>
</dbReference>
<dbReference type="PANTHER" id="PTHR43711">
    <property type="entry name" value="TWO-COMPONENT HISTIDINE KINASE"/>
    <property type="match status" value="1"/>
</dbReference>
<evidence type="ECO:0000313" key="10">
    <source>
        <dbReference type="Proteomes" id="UP000033048"/>
    </source>
</evidence>
<dbReference type="InterPro" id="IPR003594">
    <property type="entry name" value="HATPase_dom"/>
</dbReference>
<evidence type="ECO:0000256" key="1">
    <source>
        <dbReference type="ARBA" id="ARBA00000085"/>
    </source>
</evidence>
<dbReference type="EC" id="2.7.13.3" evidence="2"/>
<keyword evidence="6" id="KW-0902">Two-component regulatory system</keyword>
<dbReference type="CDD" id="cd16922">
    <property type="entry name" value="HATPase_EvgS-ArcB-TorS-like"/>
    <property type="match status" value="1"/>
</dbReference>
<dbReference type="CDD" id="cd00082">
    <property type="entry name" value="HisKA"/>
    <property type="match status" value="1"/>
</dbReference>
<evidence type="ECO:0000256" key="2">
    <source>
        <dbReference type="ARBA" id="ARBA00012438"/>
    </source>
</evidence>
<gene>
    <name evidence="9" type="ORF">MCMEM_1047</name>
</gene>
<keyword evidence="3" id="KW-0597">Phosphoprotein</keyword>
<evidence type="ECO:0000256" key="4">
    <source>
        <dbReference type="ARBA" id="ARBA00022679"/>
    </source>
</evidence>
<keyword evidence="10" id="KW-1185">Reference proteome</keyword>
<dbReference type="FunFam" id="3.30.565.10:FF:000010">
    <property type="entry name" value="Sensor histidine kinase RcsC"/>
    <property type="match status" value="1"/>
</dbReference>
<dbReference type="Pfam" id="PF00512">
    <property type="entry name" value="HisKA"/>
    <property type="match status" value="1"/>
</dbReference>
<dbReference type="Proteomes" id="UP000033048">
    <property type="component" value="Chromosome"/>
</dbReference>
<dbReference type="KEGG" id="mmet:MCMEM_1047"/>
<dbReference type="Gene3D" id="3.30.450.20">
    <property type="entry name" value="PAS domain"/>
    <property type="match status" value="2"/>
</dbReference>
<dbReference type="InterPro" id="IPR004358">
    <property type="entry name" value="Sig_transdc_His_kin-like_C"/>
</dbReference>
<dbReference type="Pfam" id="PF13426">
    <property type="entry name" value="PAS_9"/>
    <property type="match status" value="1"/>
</dbReference>
<keyword evidence="9" id="KW-0456">Lyase</keyword>
<dbReference type="InterPro" id="IPR005467">
    <property type="entry name" value="His_kinase_dom"/>
</dbReference>
<evidence type="ECO:0000256" key="5">
    <source>
        <dbReference type="ARBA" id="ARBA00022777"/>
    </source>
</evidence>
<dbReference type="NCBIfam" id="TIGR00229">
    <property type="entry name" value="sensory_box"/>
    <property type="match status" value="1"/>
</dbReference>
<dbReference type="Gene3D" id="3.30.565.10">
    <property type="entry name" value="Histidine kinase-like ATPase, C-terminal domain"/>
    <property type="match status" value="1"/>
</dbReference>
<keyword evidence="4" id="KW-0808">Transferase</keyword>
<dbReference type="AlphaFoldDB" id="A0A0E3WZI7"/>
<reference evidence="9 10" key="1">
    <citation type="submission" date="2014-07" db="EMBL/GenBank/DDBJ databases">
        <title>Methanogenic archaea and the global carbon cycle.</title>
        <authorList>
            <person name="Henriksen J.R."/>
            <person name="Luke J."/>
            <person name="Reinhart S."/>
            <person name="Benedict M.N."/>
            <person name="Youngblut N.D."/>
            <person name="Metcalf M.E."/>
            <person name="Whitaker R.J."/>
            <person name="Metcalf W.W."/>
        </authorList>
    </citation>
    <scope>NUCLEOTIDE SEQUENCE [LARGE SCALE GENOMIC DNA]</scope>
    <source>
        <strain evidence="9 10">MM1</strain>
    </source>
</reference>
<sequence>MIIILVDQEGRVKYLNRTASIKLGNEKQDSIGLLGGELFGCVNSINGNGCGKNRECSECAVRNSVMHTFETGESIYKKEGELEITTNIKSVKLNFVISTKLIQENNEPLVLLTVDDVTEKKNNDLAFEKAIKRQKALEDIINNSSTMVFLWKAEELWPAEYASENVAKLGYSAEDFVHGHINYGNLVHPDDYQKVWDTLAAKCDDGSDNFTSEYRLITKEGKLLWVCEKTFILRNENGKATHYQGIVEDITERKQAEEAMLQAKLAAEDSNRAKTEFISNINHELRTPLTLIIGFSDLLCSEDYGCLNEQQKSYISTILNNGNHLLKLINDLLDFSNIETGEMELHVNEFRVSDAIDEIEALMMPLSKKKGIDLTCNIEIEKPIIKADLLKFKQILYNLVNNSIKFTEEGGAVTIGGKISDKAVDFFVKDIGIGIAPEDQEKLFKPFFQVDSSNSREFGGTGLGLTLVKKFVEMHGGKVWVESEPGKGSTFGFSIPAEPVNMHC</sequence>
<dbReference type="SUPFAM" id="SSF55874">
    <property type="entry name" value="ATPase domain of HSP90 chaperone/DNA topoisomerase II/histidine kinase"/>
    <property type="match status" value="1"/>
</dbReference>
<dbReference type="Pfam" id="PF02518">
    <property type="entry name" value="HATPase_c"/>
    <property type="match status" value="1"/>
</dbReference>
<dbReference type="InterPro" id="IPR003661">
    <property type="entry name" value="HisK_dim/P_dom"/>
</dbReference>